<name>A0ABV5NFU1_9ACTN</name>
<proteinExistence type="predicted"/>
<sequence length="105" mass="11158">MDSPNDTATAVMPYVTAAIDAYGTGVLARTRELAADTEMARGARILQRVFGRGDAASREVIGRVAGAKPDDETCRTALRLALAAELRADPLLRFEVAAMLPRTPA</sequence>
<dbReference type="EMBL" id="JBHMCF010000004">
    <property type="protein sequence ID" value="MFB9469151.1"/>
    <property type="molecule type" value="Genomic_DNA"/>
</dbReference>
<dbReference type="Proteomes" id="UP001589568">
    <property type="component" value="Unassembled WGS sequence"/>
</dbReference>
<evidence type="ECO:0000313" key="1">
    <source>
        <dbReference type="EMBL" id="MFB9469151.1"/>
    </source>
</evidence>
<comment type="caution">
    <text evidence="1">The sequence shown here is derived from an EMBL/GenBank/DDBJ whole genome shotgun (WGS) entry which is preliminary data.</text>
</comment>
<protein>
    <submittedName>
        <fullName evidence="1">Uncharacterized protein</fullName>
    </submittedName>
</protein>
<evidence type="ECO:0000313" key="2">
    <source>
        <dbReference type="Proteomes" id="UP001589568"/>
    </source>
</evidence>
<accession>A0ABV5NFU1</accession>
<keyword evidence="2" id="KW-1185">Reference proteome</keyword>
<dbReference type="RefSeq" id="WP_345385518.1">
    <property type="nucleotide sequence ID" value="NZ_BAAAXS010000001.1"/>
</dbReference>
<gene>
    <name evidence="1" type="ORF">ACFFR3_06510</name>
</gene>
<organism evidence="1 2">
    <name type="scientific">Nonomuraea salmonea</name>
    <dbReference type="NCBI Taxonomy" id="46181"/>
    <lineage>
        <taxon>Bacteria</taxon>
        <taxon>Bacillati</taxon>
        <taxon>Actinomycetota</taxon>
        <taxon>Actinomycetes</taxon>
        <taxon>Streptosporangiales</taxon>
        <taxon>Streptosporangiaceae</taxon>
        <taxon>Nonomuraea</taxon>
    </lineage>
</organism>
<reference evidence="1 2" key="1">
    <citation type="submission" date="2024-09" db="EMBL/GenBank/DDBJ databases">
        <authorList>
            <person name="Sun Q."/>
            <person name="Mori K."/>
        </authorList>
    </citation>
    <scope>NUCLEOTIDE SEQUENCE [LARGE SCALE GENOMIC DNA]</scope>
    <source>
        <strain evidence="1 2">JCM 3324</strain>
    </source>
</reference>